<sequence>MKRDISAGSLISLFLLGIITLNVAVLWTQNYQAESVPVNASADRCATLGVNPAPESCEDEMPPTGPLPGEPPLHVTDDIMPPASPRFSPAQLALYRNDDMYWPDDLPDDDFWLGDEPGDPW</sequence>
<evidence type="ECO:0000256" key="1">
    <source>
        <dbReference type="SAM" id="MobiDB-lite"/>
    </source>
</evidence>
<reference evidence="3 5" key="3">
    <citation type="journal article" date="2016" name="Genome Announc.">
        <title>Fully Closed Genome Sequences of Five Type Strains of the Genus Cronobacter and One Cronobacter sakazakii Strain.</title>
        <authorList>
            <person name="Moine D."/>
            <person name="Kassam M."/>
            <person name="Baert L."/>
            <person name="Tang Y."/>
            <person name="Barretto C."/>
            <person name="Ngom Bru C."/>
            <person name="Klijn A."/>
            <person name="Descombes P."/>
        </authorList>
    </citation>
    <scope>NUCLEOTIDE SEQUENCE [LARGE SCALE GENOMIC DNA]</scope>
    <source>
        <strain evidence="3 5">NCTC 9529</strain>
    </source>
</reference>
<accession>A0AAC8VSM6</accession>
<reference evidence="5" key="2">
    <citation type="submission" date="2015-09" db="EMBL/GenBank/DDBJ databases">
        <title>Cronobacter genome sequencing and assembly.</title>
        <authorList>
            <person name="Descombes P."/>
            <person name="Baert L."/>
            <person name="Ngom-Bru C."/>
            <person name="Barretto C."/>
        </authorList>
    </citation>
    <scope>NUCLEOTIDE SEQUENCE [LARGE SCALE GENOMIC DNA]</scope>
    <source>
        <strain evidence="5">NCTC 9529</strain>
    </source>
</reference>
<dbReference type="Proteomes" id="UP000061974">
    <property type="component" value="Chromosome"/>
</dbReference>
<evidence type="ECO:0000313" key="5">
    <source>
        <dbReference type="Proteomes" id="UP000061974"/>
    </source>
</evidence>
<organism evidence="3 5">
    <name type="scientific">Cronobacter universalis NCTC 9529</name>
    <dbReference type="NCBI Taxonomy" id="1074000"/>
    <lineage>
        <taxon>Bacteria</taxon>
        <taxon>Pseudomonadati</taxon>
        <taxon>Pseudomonadota</taxon>
        <taxon>Gammaproteobacteria</taxon>
        <taxon>Enterobacterales</taxon>
        <taxon>Enterobacteriaceae</taxon>
        <taxon>Cronobacter</taxon>
    </lineage>
</organism>
<reference evidence="4 6" key="4">
    <citation type="submission" date="2018-06" db="EMBL/GenBank/DDBJ databases">
        <authorList>
            <consortium name="Pathogen Informatics"/>
            <person name="Doyle S."/>
        </authorList>
    </citation>
    <scope>NUCLEOTIDE SEQUENCE [LARGE SCALE GENOMIC DNA]</scope>
    <source>
        <strain evidence="6">NCTC 9529</strain>
        <strain evidence="4">NCTC9529</strain>
    </source>
</reference>
<keyword evidence="2" id="KW-0812">Transmembrane</keyword>
<dbReference type="KEGG" id="cui:AFK65_16570"/>
<gene>
    <name evidence="3" type="ORF">AFK65_16570</name>
    <name evidence="4" type="ORF">NCTC9529_03400</name>
</gene>
<feature type="region of interest" description="Disordered" evidence="1">
    <location>
        <begin position="51"/>
        <end position="82"/>
    </location>
</feature>
<dbReference type="EMBL" id="UFYH01000001">
    <property type="protein sequence ID" value="STD15066.1"/>
    <property type="molecule type" value="Genomic_DNA"/>
</dbReference>
<feature type="transmembrane region" description="Helical" evidence="2">
    <location>
        <begin position="7"/>
        <end position="27"/>
    </location>
</feature>
<dbReference type="Proteomes" id="UP000254849">
    <property type="component" value="Unassembled WGS sequence"/>
</dbReference>
<name>A0AAC8VSM6_9ENTR</name>
<evidence type="ECO:0000256" key="2">
    <source>
        <dbReference type="SAM" id="Phobius"/>
    </source>
</evidence>
<protein>
    <submittedName>
        <fullName evidence="3">Uncharacterized protein</fullName>
    </submittedName>
</protein>
<proteinExistence type="predicted"/>
<evidence type="ECO:0000313" key="3">
    <source>
        <dbReference type="EMBL" id="ALB56193.1"/>
    </source>
</evidence>
<evidence type="ECO:0000313" key="6">
    <source>
        <dbReference type="Proteomes" id="UP000254849"/>
    </source>
</evidence>
<dbReference type="AlphaFoldDB" id="A0AAC8VSM6"/>
<keyword evidence="2" id="KW-1133">Transmembrane helix</keyword>
<dbReference type="EMBL" id="CP012257">
    <property type="protein sequence ID" value="ALB56193.1"/>
    <property type="molecule type" value="Genomic_DNA"/>
</dbReference>
<keyword evidence="2" id="KW-0472">Membrane</keyword>
<keyword evidence="6" id="KW-1185">Reference proteome</keyword>
<dbReference type="RefSeq" id="WP_007701689.1">
    <property type="nucleotide sequence ID" value="NZ_AJKW01000004.1"/>
</dbReference>
<reference evidence="5" key="1">
    <citation type="submission" date="2015-07" db="EMBL/GenBank/DDBJ databases">
        <authorList>
            <person name="Moine D."/>
            <person name="Kassam M."/>
        </authorList>
    </citation>
    <scope>NUCLEOTIDE SEQUENCE [LARGE SCALE GENOMIC DNA]</scope>
    <source>
        <strain evidence="5">NCTC 9529</strain>
    </source>
</reference>
<evidence type="ECO:0000313" key="4">
    <source>
        <dbReference type="EMBL" id="STD15066.1"/>
    </source>
</evidence>